<comment type="caution">
    <text evidence="2">The sequence shown here is derived from an EMBL/GenBank/DDBJ whole genome shotgun (WGS) entry which is preliminary data.</text>
</comment>
<dbReference type="Pfam" id="PF00583">
    <property type="entry name" value="Acetyltransf_1"/>
    <property type="match status" value="1"/>
</dbReference>
<dbReference type="InterPro" id="IPR000182">
    <property type="entry name" value="GNAT_dom"/>
</dbReference>
<gene>
    <name evidence="2" type="ORF">IAC59_10060</name>
</gene>
<dbReference type="CDD" id="cd04301">
    <property type="entry name" value="NAT_SF"/>
    <property type="match status" value="1"/>
</dbReference>
<name>A0A9D1LTE0_9FIRM</name>
<reference evidence="2" key="2">
    <citation type="journal article" date="2021" name="PeerJ">
        <title>Extensive microbial diversity within the chicken gut microbiome revealed by metagenomics and culture.</title>
        <authorList>
            <person name="Gilroy R."/>
            <person name="Ravi A."/>
            <person name="Getino M."/>
            <person name="Pursley I."/>
            <person name="Horton D.L."/>
            <person name="Alikhan N.F."/>
            <person name="Baker D."/>
            <person name="Gharbi K."/>
            <person name="Hall N."/>
            <person name="Watson M."/>
            <person name="Adriaenssens E.M."/>
            <person name="Foster-Nyarko E."/>
            <person name="Jarju S."/>
            <person name="Secka A."/>
            <person name="Antonio M."/>
            <person name="Oren A."/>
            <person name="Chaudhuri R.R."/>
            <person name="La Ragione R."/>
            <person name="Hildebrand F."/>
            <person name="Pallen M.J."/>
        </authorList>
    </citation>
    <scope>NUCLEOTIDE SEQUENCE</scope>
    <source>
        <strain evidence="2">ChiSxjej2B14-8506</strain>
    </source>
</reference>
<evidence type="ECO:0000313" key="2">
    <source>
        <dbReference type="EMBL" id="HIU47580.1"/>
    </source>
</evidence>
<feature type="domain" description="N-acetyltransferase" evidence="1">
    <location>
        <begin position="1"/>
        <end position="133"/>
    </location>
</feature>
<protein>
    <submittedName>
        <fullName evidence="2">GNAT family N-acetyltransferase</fullName>
    </submittedName>
</protein>
<reference evidence="2" key="1">
    <citation type="submission" date="2020-10" db="EMBL/GenBank/DDBJ databases">
        <authorList>
            <person name="Gilroy R."/>
        </authorList>
    </citation>
    <scope>NUCLEOTIDE SEQUENCE</scope>
    <source>
        <strain evidence="2">ChiSxjej2B14-8506</strain>
    </source>
</reference>
<proteinExistence type="predicted"/>
<sequence>MELFDRTYELVQRSFPVSEYRDRQTLLAMLDWPTYALYVEHDADGAVAGLICAHEFGGMRFIETFCVAPGMRGAGLGGRLLDEYVARADTPVVLEVEPPRGDIERRRIAFYRRHGFELDERRYVMPPLERDRPALRLYLMSTRPLGGNFDAARDAIYRTVYRIEPQDVPQPAPEYDC</sequence>
<organism evidence="2 3">
    <name type="scientific">Candidatus Fimadaptatus faecigallinarum</name>
    <dbReference type="NCBI Taxonomy" id="2840814"/>
    <lineage>
        <taxon>Bacteria</taxon>
        <taxon>Bacillati</taxon>
        <taxon>Bacillota</taxon>
        <taxon>Clostridia</taxon>
        <taxon>Eubacteriales</taxon>
        <taxon>Candidatus Fimadaptatus</taxon>
    </lineage>
</organism>
<dbReference type="Proteomes" id="UP000824123">
    <property type="component" value="Unassembled WGS sequence"/>
</dbReference>
<accession>A0A9D1LTE0</accession>
<dbReference type="SUPFAM" id="SSF55729">
    <property type="entry name" value="Acyl-CoA N-acyltransferases (Nat)"/>
    <property type="match status" value="1"/>
</dbReference>
<dbReference type="PROSITE" id="PS51186">
    <property type="entry name" value="GNAT"/>
    <property type="match status" value="1"/>
</dbReference>
<evidence type="ECO:0000313" key="3">
    <source>
        <dbReference type="Proteomes" id="UP000824123"/>
    </source>
</evidence>
<dbReference type="Gene3D" id="3.40.630.30">
    <property type="match status" value="1"/>
</dbReference>
<dbReference type="GO" id="GO:0016747">
    <property type="term" value="F:acyltransferase activity, transferring groups other than amino-acyl groups"/>
    <property type="evidence" value="ECO:0007669"/>
    <property type="project" value="InterPro"/>
</dbReference>
<evidence type="ECO:0000259" key="1">
    <source>
        <dbReference type="PROSITE" id="PS51186"/>
    </source>
</evidence>
<dbReference type="AlphaFoldDB" id="A0A9D1LTE0"/>
<dbReference type="InterPro" id="IPR016181">
    <property type="entry name" value="Acyl_CoA_acyltransferase"/>
</dbReference>
<dbReference type="EMBL" id="DVNK01000060">
    <property type="protein sequence ID" value="HIU47580.1"/>
    <property type="molecule type" value="Genomic_DNA"/>
</dbReference>